<evidence type="ECO:0000313" key="1">
    <source>
        <dbReference type="EMBL" id="PKX89187.1"/>
    </source>
</evidence>
<reference evidence="2" key="1">
    <citation type="journal article" date="2018" name="Proc. Natl. Acad. Sci. U.S.A.">
        <title>Linking secondary metabolites to gene clusters through genome sequencing of six diverse Aspergillus species.</title>
        <authorList>
            <person name="Kaerboelling I."/>
            <person name="Vesth T.C."/>
            <person name="Frisvad J.C."/>
            <person name="Nybo J.L."/>
            <person name="Theobald S."/>
            <person name="Kuo A."/>
            <person name="Bowyer P."/>
            <person name="Matsuda Y."/>
            <person name="Mondo S."/>
            <person name="Lyhne E.K."/>
            <person name="Kogle M.E."/>
            <person name="Clum A."/>
            <person name="Lipzen A."/>
            <person name="Salamov A."/>
            <person name="Ngan C.Y."/>
            <person name="Daum C."/>
            <person name="Chiniquy J."/>
            <person name="Barry K."/>
            <person name="LaButti K."/>
            <person name="Haridas S."/>
            <person name="Simmons B.A."/>
            <person name="Magnuson J.K."/>
            <person name="Mortensen U.H."/>
            <person name="Larsen T.O."/>
            <person name="Grigoriev I.V."/>
            <person name="Baker S.E."/>
            <person name="Andersen M.R."/>
        </authorList>
    </citation>
    <scope>NUCLEOTIDE SEQUENCE [LARGE SCALE GENOMIC DNA]</scope>
    <source>
        <strain evidence="2">IBT 16806</strain>
    </source>
</reference>
<dbReference type="Gene3D" id="1.10.510.10">
    <property type="entry name" value="Transferase(Phosphotransferase) domain 1"/>
    <property type="match status" value="1"/>
</dbReference>
<dbReference type="STRING" id="1392255.A0A2I1BUV8"/>
<protein>
    <submittedName>
        <fullName evidence="1">Uncharacterized protein</fullName>
    </submittedName>
</protein>
<proteinExistence type="predicted"/>
<dbReference type="VEuPathDB" id="FungiDB:P174DRAFT_470137"/>
<dbReference type="EMBL" id="MSZS01000010">
    <property type="protein sequence ID" value="PKX89187.1"/>
    <property type="molecule type" value="Genomic_DNA"/>
</dbReference>
<sequence>MIALMGPPPSEFVKRSETTEQCFKPSGAWIAHEDAALPSVSLESLGKRLSGQEKGLYLQFMRSMLKWLPEER</sequence>
<accession>A0A2I1BUV8</accession>
<dbReference type="RefSeq" id="XP_024677782.1">
    <property type="nucleotide sequence ID" value="XM_024830582.1"/>
</dbReference>
<dbReference type="Proteomes" id="UP000234474">
    <property type="component" value="Unassembled WGS sequence"/>
</dbReference>
<dbReference type="GeneID" id="36537909"/>
<evidence type="ECO:0000313" key="2">
    <source>
        <dbReference type="Proteomes" id="UP000234474"/>
    </source>
</evidence>
<organism evidence="1 2">
    <name type="scientific">Aspergillus novofumigatus (strain IBT 16806)</name>
    <dbReference type="NCBI Taxonomy" id="1392255"/>
    <lineage>
        <taxon>Eukaryota</taxon>
        <taxon>Fungi</taxon>
        <taxon>Dikarya</taxon>
        <taxon>Ascomycota</taxon>
        <taxon>Pezizomycotina</taxon>
        <taxon>Eurotiomycetes</taxon>
        <taxon>Eurotiomycetidae</taxon>
        <taxon>Eurotiales</taxon>
        <taxon>Aspergillaceae</taxon>
        <taxon>Aspergillus</taxon>
        <taxon>Aspergillus subgen. Fumigati</taxon>
    </lineage>
</organism>
<gene>
    <name evidence="1" type="ORF">P174DRAFT_470137</name>
</gene>
<name>A0A2I1BUV8_ASPN1</name>
<keyword evidence="2" id="KW-1185">Reference proteome</keyword>
<comment type="caution">
    <text evidence="1">The sequence shown here is derived from an EMBL/GenBank/DDBJ whole genome shotgun (WGS) entry which is preliminary data.</text>
</comment>
<dbReference type="OrthoDB" id="5979581at2759"/>
<dbReference type="OMA" id="FLESREC"/>
<dbReference type="AlphaFoldDB" id="A0A2I1BUV8"/>